<evidence type="ECO:0000313" key="9">
    <source>
        <dbReference type="Proteomes" id="UP000556026"/>
    </source>
</evidence>
<dbReference type="GO" id="GO:0031419">
    <property type="term" value="F:cobalamin binding"/>
    <property type="evidence" value="ECO:0007669"/>
    <property type="project" value="InterPro"/>
</dbReference>
<dbReference type="InterPro" id="IPR006638">
    <property type="entry name" value="Elp3/MiaA/NifB-like_rSAM"/>
</dbReference>
<comment type="cofactor">
    <cofactor evidence="1">
        <name>[4Fe-4S] cluster</name>
        <dbReference type="ChEBI" id="CHEBI:49883"/>
    </cofactor>
</comment>
<dbReference type="RefSeq" id="WP_246399687.1">
    <property type="nucleotide sequence ID" value="NZ_BLXX01000010.1"/>
</dbReference>
<dbReference type="SMART" id="SM00729">
    <property type="entry name" value="Elp3"/>
    <property type="match status" value="1"/>
</dbReference>
<dbReference type="Gene3D" id="3.40.50.280">
    <property type="entry name" value="Cobalamin-binding domain"/>
    <property type="match status" value="1"/>
</dbReference>
<dbReference type="GO" id="GO:0005829">
    <property type="term" value="C:cytosol"/>
    <property type="evidence" value="ECO:0007669"/>
    <property type="project" value="TreeGrafter"/>
</dbReference>
<feature type="domain" description="Radical SAM core" evidence="7">
    <location>
        <begin position="205"/>
        <end position="428"/>
    </location>
</feature>
<dbReference type="GO" id="GO:0051539">
    <property type="term" value="F:4 iron, 4 sulfur cluster binding"/>
    <property type="evidence" value="ECO:0007669"/>
    <property type="project" value="UniProtKB-KW"/>
</dbReference>
<comment type="caution">
    <text evidence="8">The sequence shown here is derived from an EMBL/GenBank/DDBJ whole genome shotgun (WGS) entry which is preliminary data.</text>
</comment>
<dbReference type="PANTHER" id="PTHR43409">
    <property type="entry name" value="ANAEROBIC MAGNESIUM-PROTOPORPHYRIN IX MONOMETHYL ESTER CYCLASE-RELATED"/>
    <property type="match status" value="1"/>
</dbReference>
<dbReference type="SUPFAM" id="SSF102114">
    <property type="entry name" value="Radical SAM enzymes"/>
    <property type="match status" value="1"/>
</dbReference>
<keyword evidence="3" id="KW-0479">Metal-binding</keyword>
<dbReference type="PROSITE" id="PS51918">
    <property type="entry name" value="RADICAL_SAM"/>
    <property type="match status" value="1"/>
</dbReference>
<evidence type="ECO:0000256" key="4">
    <source>
        <dbReference type="ARBA" id="ARBA00023004"/>
    </source>
</evidence>
<dbReference type="GO" id="GO:0003824">
    <property type="term" value="F:catalytic activity"/>
    <property type="evidence" value="ECO:0007669"/>
    <property type="project" value="InterPro"/>
</dbReference>
<keyword evidence="9" id="KW-1185">Reference proteome</keyword>
<dbReference type="SFLD" id="SFLDG01123">
    <property type="entry name" value="methyltransferase_(Class_B)"/>
    <property type="match status" value="1"/>
</dbReference>
<dbReference type="InterPro" id="IPR007197">
    <property type="entry name" value="rSAM"/>
</dbReference>
<keyword evidence="2" id="KW-0949">S-adenosyl-L-methionine</keyword>
<evidence type="ECO:0000256" key="5">
    <source>
        <dbReference type="ARBA" id="ARBA00023014"/>
    </source>
</evidence>
<keyword evidence="4" id="KW-0408">Iron</keyword>
<dbReference type="Gene3D" id="3.80.30.20">
    <property type="entry name" value="tm_1862 like domain"/>
    <property type="match status" value="1"/>
</dbReference>
<dbReference type="Pfam" id="PF04055">
    <property type="entry name" value="Radical_SAM"/>
    <property type="match status" value="1"/>
</dbReference>
<evidence type="ECO:0000259" key="6">
    <source>
        <dbReference type="PROSITE" id="PS51332"/>
    </source>
</evidence>
<dbReference type="PANTHER" id="PTHR43409:SF13">
    <property type="entry name" value="ANAEROBIC MAGNESIUM-PROTOPORPHYRIN IX MONOMETHYL ESTER CYCLASE"/>
    <property type="match status" value="1"/>
</dbReference>
<dbReference type="SFLD" id="SFLDS00029">
    <property type="entry name" value="Radical_SAM"/>
    <property type="match status" value="1"/>
</dbReference>
<dbReference type="PROSITE" id="PS51332">
    <property type="entry name" value="B12_BINDING"/>
    <property type="match status" value="1"/>
</dbReference>
<protein>
    <submittedName>
        <fullName evidence="8">Magnesium-protoporphyrin IX monomethyl ester cyclase</fullName>
    </submittedName>
</protein>
<dbReference type="Proteomes" id="UP000556026">
    <property type="component" value="Unassembled WGS sequence"/>
</dbReference>
<dbReference type="InterPro" id="IPR058240">
    <property type="entry name" value="rSAM_sf"/>
</dbReference>
<organism evidence="8 9">
    <name type="scientific">Geomonas silvestris</name>
    <dbReference type="NCBI Taxonomy" id="2740184"/>
    <lineage>
        <taxon>Bacteria</taxon>
        <taxon>Pseudomonadati</taxon>
        <taxon>Thermodesulfobacteriota</taxon>
        <taxon>Desulfuromonadia</taxon>
        <taxon>Geobacterales</taxon>
        <taxon>Geobacteraceae</taxon>
        <taxon>Geomonas</taxon>
    </lineage>
</organism>
<dbReference type="InterPro" id="IPR023404">
    <property type="entry name" value="rSAM_horseshoe"/>
</dbReference>
<evidence type="ECO:0000256" key="3">
    <source>
        <dbReference type="ARBA" id="ARBA00022723"/>
    </source>
</evidence>
<dbReference type="InterPro" id="IPR034466">
    <property type="entry name" value="Methyltransferase_Class_B"/>
</dbReference>
<feature type="domain" description="B12-binding" evidence="6">
    <location>
        <begin position="27"/>
        <end position="160"/>
    </location>
</feature>
<name>A0A6V8MLD1_9BACT</name>
<dbReference type="InterPro" id="IPR051198">
    <property type="entry name" value="BchE-like"/>
</dbReference>
<dbReference type="SFLD" id="SFLDG01082">
    <property type="entry name" value="B12-binding_domain_containing"/>
    <property type="match status" value="1"/>
</dbReference>
<dbReference type="CDD" id="cd02068">
    <property type="entry name" value="radical_SAM_B12_BD"/>
    <property type="match status" value="1"/>
</dbReference>
<dbReference type="InterPro" id="IPR006158">
    <property type="entry name" value="Cobalamin-bd"/>
</dbReference>
<keyword evidence="5" id="KW-0411">Iron-sulfur</keyword>
<proteinExistence type="predicted"/>
<reference evidence="9" key="1">
    <citation type="submission" date="2020-06" db="EMBL/GenBank/DDBJ databases">
        <title>Draft genomic sequence of Geomonas sp. Red330.</title>
        <authorList>
            <person name="Itoh H."/>
            <person name="Zhenxing X."/>
            <person name="Ushijima N."/>
            <person name="Masuda Y."/>
            <person name="Shiratori Y."/>
            <person name="Senoo K."/>
        </authorList>
    </citation>
    <scope>NUCLEOTIDE SEQUENCE [LARGE SCALE GENOMIC DNA]</scope>
    <source>
        <strain evidence="9">Red330</strain>
    </source>
</reference>
<evidence type="ECO:0000259" key="7">
    <source>
        <dbReference type="PROSITE" id="PS51918"/>
    </source>
</evidence>
<dbReference type="EMBL" id="BLXX01000010">
    <property type="protein sequence ID" value="GFO60734.1"/>
    <property type="molecule type" value="Genomic_DNA"/>
</dbReference>
<evidence type="ECO:0000256" key="1">
    <source>
        <dbReference type="ARBA" id="ARBA00001966"/>
    </source>
</evidence>
<dbReference type="Pfam" id="PF02310">
    <property type="entry name" value="B12-binding"/>
    <property type="match status" value="1"/>
</dbReference>
<dbReference type="GO" id="GO:0046872">
    <property type="term" value="F:metal ion binding"/>
    <property type="evidence" value="ECO:0007669"/>
    <property type="project" value="UniProtKB-KW"/>
</dbReference>
<gene>
    <name evidence="8" type="ORF">GMST_30590</name>
</gene>
<evidence type="ECO:0000313" key="8">
    <source>
        <dbReference type="EMBL" id="GFO60734.1"/>
    </source>
</evidence>
<dbReference type="CDD" id="cd01335">
    <property type="entry name" value="Radical_SAM"/>
    <property type="match status" value="1"/>
</dbReference>
<accession>A0A6V8MLD1</accession>
<dbReference type="AlphaFoldDB" id="A0A6V8MLD1"/>
<evidence type="ECO:0000256" key="2">
    <source>
        <dbReference type="ARBA" id="ARBA00022691"/>
    </source>
</evidence>
<sequence length="496" mass="54949">MGTIDSCPPPFNPMSSPPKKVLLVTPPYHYGLTDVLGRWIPLNLVYLAGAARQAGADPEIYDAQVLSHGFPEIEAKLAAASPDVVAVGAVTAAVNDALRILELAKKLNPATVTVLGGVHASFLYREILESSPAVDFVALGEGEATFRELLETLSESGDPKAVAGLALRQGERIVTSAARAPELDLDRLPAAWDLLDWSNYRYQVLPDSRLGSIATSRGCAHDCSFCSQQLFWGHSWRGRTPAAVVEEIALLHGRYGVDVLQLTDEHPTRDPKRWEALLDLLIEHALPVRLILETRVSDLIRDRDIIAKYKKAGVIHVSIGVESLEQARLDEVHKGQRVEEAQQAVELLRENGIVSEISLVLGFPDDTQQTVAQALRFAQLLNPDSANFLPLTPWPYTPLYRELNELIRETDFSRYNLIDPVLEPHGMTLAQLDLALTDCFRKFYMGKVFEVMTMKDEFRRGYMVRATKLIMASAFVMKKFGMLVKAMMPGKLGGKK</sequence>